<dbReference type="PANTHER" id="PTHR47957">
    <property type="entry name" value="ATP-DEPENDENT HELICASE HRQ1"/>
    <property type="match status" value="1"/>
</dbReference>
<dbReference type="RefSeq" id="WP_150933331.1">
    <property type="nucleotide sequence ID" value="NZ_VYTZ01000003.1"/>
</dbReference>
<dbReference type="PROSITE" id="PS51194">
    <property type="entry name" value="HELICASE_CTER"/>
    <property type="match status" value="1"/>
</dbReference>
<dbReference type="Gene3D" id="3.40.50.300">
    <property type="entry name" value="P-loop containing nucleotide triphosphate hydrolases"/>
    <property type="match status" value="2"/>
</dbReference>
<evidence type="ECO:0000256" key="2">
    <source>
        <dbReference type="ARBA" id="ARBA00022840"/>
    </source>
</evidence>
<dbReference type="SMART" id="SM00490">
    <property type="entry name" value="HELICc"/>
    <property type="match status" value="1"/>
</dbReference>
<dbReference type="Pfam" id="PF00271">
    <property type="entry name" value="Helicase_C"/>
    <property type="match status" value="1"/>
</dbReference>
<dbReference type="GO" id="GO:0006289">
    <property type="term" value="P:nucleotide-excision repair"/>
    <property type="evidence" value="ECO:0007669"/>
    <property type="project" value="TreeGrafter"/>
</dbReference>
<dbReference type="InterPro" id="IPR011545">
    <property type="entry name" value="DEAD/DEAH_box_helicase_dom"/>
</dbReference>
<dbReference type="GO" id="GO:0003676">
    <property type="term" value="F:nucleic acid binding"/>
    <property type="evidence" value="ECO:0007669"/>
    <property type="project" value="InterPro"/>
</dbReference>
<keyword evidence="3" id="KW-0175">Coiled coil</keyword>
<keyword evidence="1" id="KW-0547">Nucleotide-binding</keyword>
<dbReference type="GO" id="GO:0043138">
    <property type="term" value="F:3'-5' DNA helicase activity"/>
    <property type="evidence" value="ECO:0007669"/>
    <property type="project" value="TreeGrafter"/>
</dbReference>
<dbReference type="SMART" id="SM00487">
    <property type="entry name" value="DEXDc"/>
    <property type="match status" value="1"/>
</dbReference>
<dbReference type="Pfam" id="PF00270">
    <property type="entry name" value="DEAD"/>
    <property type="match status" value="1"/>
</dbReference>
<dbReference type="PROSITE" id="PS51192">
    <property type="entry name" value="HELICASE_ATP_BIND_1"/>
    <property type="match status" value="1"/>
</dbReference>
<organism evidence="6 7">
    <name type="scientific">Microbispora cellulosiformans</name>
    <dbReference type="NCBI Taxonomy" id="2614688"/>
    <lineage>
        <taxon>Bacteria</taxon>
        <taxon>Bacillati</taxon>
        <taxon>Actinomycetota</taxon>
        <taxon>Actinomycetes</taxon>
        <taxon>Streptosporangiales</taxon>
        <taxon>Streptosporangiaceae</taxon>
        <taxon>Microbispora</taxon>
    </lineage>
</organism>
<feature type="domain" description="Helicase C-terminal" evidence="5">
    <location>
        <begin position="874"/>
        <end position="1043"/>
    </location>
</feature>
<proteinExistence type="predicted"/>
<evidence type="ECO:0000313" key="6">
    <source>
        <dbReference type="EMBL" id="KAA9380116.1"/>
    </source>
</evidence>
<protein>
    <submittedName>
        <fullName evidence="6">DEAD/DEAH box helicase</fullName>
    </submittedName>
</protein>
<dbReference type="GO" id="GO:0036297">
    <property type="term" value="P:interstrand cross-link repair"/>
    <property type="evidence" value="ECO:0007669"/>
    <property type="project" value="TreeGrafter"/>
</dbReference>
<evidence type="ECO:0000256" key="1">
    <source>
        <dbReference type="ARBA" id="ARBA00022741"/>
    </source>
</evidence>
<keyword evidence="7" id="KW-1185">Reference proteome</keyword>
<evidence type="ECO:0000313" key="7">
    <source>
        <dbReference type="Proteomes" id="UP000327011"/>
    </source>
</evidence>
<dbReference type="InterPro" id="IPR018973">
    <property type="entry name" value="MZB"/>
</dbReference>
<dbReference type="SUPFAM" id="SSF52540">
    <property type="entry name" value="P-loop containing nucleoside triphosphate hydrolases"/>
    <property type="match status" value="2"/>
</dbReference>
<dbReference type="Proteomes" id="UP000327011">
    <property type="component" value="Unassembled WGS sequence"/>
</dbReference>
<feature type="domain" description="Helicase ATP-binding" evidence="4">
    <location>
        <begin position="96"/>
        <end position="308"/>
    </location>
</feature>
<evidence type="ECO:0000259" key="4">
    <source>
        <dbReference type="PROSITE" id="PS51192"/>
    </source>
</evidence>
<feature type="coiled-coil region" evidence="3">
    <location>
        <begin position="1126"/>
        <end position="1153"/>
    </location>
</feature>
<evidence type="ECO:0000259" key="5">
    <source>
        <dbReference type="PROSITE" id="PS51194"/>
    </source>
</evidence>
<dbReference type="InterPro" id="IPR014001">
    <property type="entry name" value="Helicase_ATP-bd"/>
</dbReference>
<dbReference type="GO" id="GO:0005524">
    <property type="term" value="F:ATP binding"/>
    <property type="evidence" value="ECO:0007669"/>
    <property type="project" value="UniProtKB-KW"/>
</dbReference>
<dbReference type="Pfam" id="PF09369">
    <property type="entry name" value="MZB"/>
    <property type="match status" value="1"/>
</dbReference>
<gene>
    <name evidence="6" type="ORF">F5972_10965</name>
</gene>
<comment type="caution">
    <text evidence="6">The sequence shown here is derived from an EMBL/GenBank/DDBJ whole genome shotgun (WGS) entry which is preliminary data.</text>
</comment>
<sequence length="1537" mass="169779">MDPLKTSGLITDTYRRYLRSILPVRDTKIAEALAAEITNTAMLTKGPMLEATPPYQTGATLQNLVDEKVLSPAFAKLGGEELPLDRPLYLHQEQAIRKATRGRNLVVATGTGSGKTESFLLPILNSLITEHDNGQLTPGVRALLLYPMNALANDQLKRLRLMLAQTPFITFGRYTGDTKERRHDGLAQFEELNHGQKRLPNELLSREEMRATPPHILLTNYAMLEYLLLRPADMDLFEGEHGGHWKFIALDEAHVYDGARAEELGMLLRRLHDRVAPKQRLQCIATSATVGDEPQAVMDFASKLFNVPFEWVEDDPARRDLVSATRVSMPKGPFWGPMSGADYKELAQSEDPGEDLFWHAGEQYSDAGTALAHEHAMAQLRGTLANGPRAFDDLAQLIFGGQDDPAGGLAALVDVGSRIHDSSGTPVLSARYHLFARATEGAYTCLTPHGPHVSLSRHESCPHCAGAMFEIAGCKRCGAVHLIGAVELSAGGQFFTPRISNENPRAWLLLDDAPEVIDEDEVTLEEVGVIEGQTAHLCPRCGALHAVPQLSCGRNGCTESALRAVRKLNTKAASPTGCLVCGGRGAEMIRQFESGNDAATAVLATALYQQIPPAPQVEVADHPGEGRKLLTFNDNRQAAAFFAPYLEASYGEVQHRRLIMEGLRQATREQPDASLKTLIFYVTQAADKAGVFPSKDDAPTRQREVSLWVMRELLALDERKSLEGLGLIRVELSRDEQWKLPAPLLALGLSEAECWGLVEELVRSVRNQGVLTMPEGVDPRDEAFKPRTGPIYVRSDGAEPKLKVLSWLPTRGRNRRLDYLTRLLATMGSSADPRTVLEGCWKFLTSLRGGWLPSDNPRRVGVVHQVNHERIRISLADVLYRCDLCRRFTGVNIRGICPMMGCSGRLIEAKADPAEHYTSLYQSMQPIPLTAREHTAQWTGEEAADIQQRFLRGEVNVLSCSTTFELGVDVGELQTVMLRNMPPTTANYIQRAGRAGRRADSAALVLTYAQRRSHDLSRYQEPEAMIAGQVRAPYVPLGNERIDRRHAHSVALGAFFRYAKSTSGAIWRTAGEFFRPGAGEDPPCNRVLEFLSPVPAEITATLRQVLPPEVQSDIGIDSESWVIRLCDHLEKVRQELDQDITTFEQKIQEAVADKKFGVAEHYQRTINTLTRRNLIGFLANRNVLPKYGFPVDTVELRTVHCDSPVGTKLELARDLSSAIYEYAPGSEVVAGGVLWKSAGVYRLPGRELITRRYHVCRYCQYFRHVDDDLDLVCPACEMPADSLPREYCIPEFGFVAERKTSKPSTSPPKTSWNGATLVVKLADDPTPFHWRAAGGMTVQCHSGTRGEMIALSEGPAGAGYLICEWCGWATPNLGRAVKSHISPLRQSECTGPLQWRTLAHKYETDILEIRFEGLSQDWPGWLSTLYALLEGAAYGLEISRDDIDGTVHAGADGQKSLVIYDTVPGGAGSVLRIAQGLDVVMETALHRMSTCDCGEETSCYGCLRNRRNERKHELLSRGAALEILRTLIGEGRLTAAE</sequence>
<dbReference type="EMBL" id="VYTZ01000003">
    <property type="protein sequence ID" value="KAA9380116.1"/>
    <property type="molecule type" value="Genomic_DNA"/>
</dbReference>
<dbReference type="InterPro" id="IPR001650">
    <property type="entry name" value="Helicase_C-like"/>
</dbReference>
<dbReference type="InterPro" id="IPR027417">
    <property type="entry name" value="P-loop_NTPase"/>
</dbReference>
<evidence type="ECO:0000256" key="3">
    <source>
        <dbReference type="SAM" id="Coils"/>
    </source>
</evidence>
<accession>A0A5J5K6D8</accession>
<dbReference type="PANTHER" id="PTHR47957:SF3">
    <property type="entry name" value="ATP-DEPENDENT HELICASE HRQ1"/>
    <property type="match status" value="1"/>
</dbReference>
<dbReference type="CDD" id="cd17923">
    <property type="entry name" value="DEXHc_Hrq1-like"/>
    <property type="match status" value="1"/>
</dbReference>
<name>A0A5J5K6D8_9ACTN</name>
<keyword evidence="6" id="KW-0378">Hydrolase</keyword>
<keyword evidence="2" id="KW-0067">ATP-binding</keyword>
<reference evidence="6 7" key="1">
    <citation type="submission" date="2019-09" db="EMBL/GenBank/DDBJ databases">
        <title>Screening of Novel Bioactive Compounds from Soil-Associated.</title>
        <authorList>
            <person name="Gong X."/>
        </authorList>
    </citation>
    <scope>NUCLEOTIDE SEQUENCE [LARGE SCALE GENOMIC DNA]</scope>
    <source>
        <strain evidence="6 7">Gxj-6</strain>
    </source>
</reference>
<keyword evidence="6" id="KW-0347">Helicase</keyword>